<proteinExistence type="predicted"/>
<evidence type="ECO:0000256" key="1">
    <source>
        <dbReference type="ARBA" id="ARBA00022857"/>
    </source>
</evidence>
<dbReference type="EMBL" id="DS027054">
    <property type="protein sequence ID" value="EAW10832.1"/>
    <property type="molecule type" value="Genomic_DNA"/>
</dbReference>
<reference evidence="4 5" key="1">
    <citation type="journal article" date="2008" name="PLoS Genet.">
        <title>Genomic islands in the pathogenic filamentous fungus Aspergillus fumigatus.</title>
        <authorList>
            <person name="Fedorova N.D."/>
            <person name="Khaldi N."/>
            <person name="Joardar V.S."/>
            <person name="Maiti R."/>
            <person name="Amedeo P."/>
            <person name="Anderson M.J."/>
            <person name="Crabtree J."/>
            <person name="Silva J.C."/>
            <person name="Badger J.H."/>
            <person name="Albarraq A."/>
            <person name="Angiuoli S."/>
            <person name="Bussey H."/>
            <person name="Bowyer P."/>
            <person name="Cotty P.J."/>
            <person name="Dyer P.S."/>
            <person name="Egan A."/>
            <person name="Galens K."/>
            <person name="Fraser-Liggett C.M."/>
            <person name="Haas B.J."/>
            <person name="Inman J.M."/>
            <person name="Kent R."/>
            <person name="Lemieux S."/>
            <person name="Malavazi I."/>
            <person name="Orvis J."/>
            <person name="Roemer T."/>
            <person name="Ronning C.M."/>
            <person name="Sundaram J.P."/>
            <person name="Sutton G."/>
            <person name="Turner G."/>
            <person name="Venter J.C."/>
            <person name="White O.R."/>
            <person name="Whitty B.R."/>
            <person name="Youngman P."/>
            <person name="Wolfe K.H."/>
            <person name="Goldman G.H."/>
            <person name="Wortman J.R."/>
            <person name="Jiang B."/>
            <person name="Denning D.W."/>
            <person name="Nierman W.C."/>
        </authorList>
    </citation>
    <scope>NUCLEOTIDE SEQUENCE [LARGE SCALE GENOMIC DNA]</scope>
    <source>
        <strain evidence="5">ATCC 1007 / CBS 513.65 / DSM 816 / NCTC 3887 / NRRL 1</strain>
    </source>
</reference>
<dbReference type="RefSeq" id="XP_001272258.1">
    <property type="nucleotide sequence ID" value="XM_001272257.1"/>
</dbReference>
<organism evidence="4 5">
    <name type="scientific">Aspergillus clavatus (strain ATCC 1007 / CBS 513.65 / DSM 816 / NCTC 3887 / NRRL 1 / QM 1276 / 107)</name>
    <dbReference type="NCBI Taxonomy" id="344612"/>
    <lineage>
        <taxon>Eukaryota</taxon>
        <taxon>Fungi</taxon>
        <taxon>Dikarya</taxon>
        <taxon>Ascomycota</taxon>
        <taxon>Pezizomycotina</taxon>
        <taxon>Eurotiomycetes</taxon>
        <taxon>Eurotiomycetidae</taxon>
        <taxon>Eurotiales</taxon>
        <taxon>Aspergillaceae</taxon>
        <taxon>Aspergillus</taxon>
        <taxon>Aspergillus subgen. Fumigati</taxon>
    </lineage>
</organism>
<dbReference type="AlphaFoldDB" id="A1CIX7"/>
<evidence type="ECO:0000313" key="4">
    <source>
        <dbReference type="EMBL" id="EAW10832.1"/>
    </source>
</evidence>
<dbReference type="PANTHER" id="PTHR47706:SF9">
    <property type="entry name" value="NMRA-LIKE DOMAIN-CONTAINING PROTEIN-RELATED"/>
    <property type="match status" value="1"/>
</dbReference>
<dbReference type="InterPro" id="IPR051609">
    <property type="entry name" value="NmrA/Isoflavone_reductase-like"/>
</dbReference>
<dbReference type="eggNOG" id="ENOG502S2BC">
    <property type="taxonomic scope" value="Eukaryota"/>
</dbReference>
<keyword evidence="5" id="KW-1185">Reference proteome</keyword>
<dbReference type="SUPFAM" id="SSF51735">
    <property type="entry name" value="NAD(P)-binding Rossmann-fold domains"/>
    <property type="match status" value="1"/>
</dbReference>
<keyword evidence="2" id="KW-0560">Oxidoreductase</keyword>
<feature type="domain" description="NmrA-like" evidence="3">
    <location>
        <begin position="21"/>
        <end position="260"/>
    </location>
</feature>
<dbReference type="GeneID" id="4704020"/>
<dbReference type="VEuPathDB" id="FungiDB:ACLA_053060"/>
<dbReference type="OrthoDB" id="9974981at2759"/>
<evidence type="ECO:0000313" key="5">
    <source>
        <dbReference type="Proteomes" id="UP000006701"/>
    </source>
</evidence>
<dbReference type="OMA" id="WMSISCG"/>
<dbReference type="Gene3D" id="3.90.25.10">
    <property type="entry name" value="UDP-galactose 4-epimerase, domain 1"/>
    <property type="match status" value="1"/>
</dbReference>
<dbReference type="GO" id="GO:0016491">
    <property type="term" value="F:oxidoreductase activity"/>
    <property type="evidence" value="ECO:0007669"/>
    <property type="project" value="UniProtKB-KW"/>
</dbReference>
<name>A1CIX7_ASPCL</name>
<gene>
    <name evidence="4" type="ORF">ACLA_053060</name>
</gene>
<dbReference type="CDD" id="cd05259">
    <property type="entry name" value="PCBER_SDR_a"/>
    <property type="match status" value="1"/>
</dbReference>
<dbReference type="Pfam" id="PF05368">
    <property type="entry name" value="NmrA"/>
    <property type="match status" value="1"/>
</dbReference>
<dbReference type="HOGENOM" id="CLU_044876_3_3_1"/>
<dbReference type="Proteomes" id="UP000006701">
    <property type="component" value="Unassembled WGS sequence"/>
</dbReference>
<protein>
    <recommendedName>
        <fullName evidence="3">NmrA-like domain-containing protein</fullName>
    </recommendedName>
</protein>
<evidence type="ECO:0000259" key="3">
    <source>
        <dbReference type="Pfam" id="PF05368"/>
    </source>
</evidence>
<dbReference type="KEGG" id="act:ACLA_053060"/>
<dbReference type="InterPro" id="IPR045312">
    <property type="entry name" value="PCBER-like"/>
</dbReference>
<accession>A1CIX7</accession>
<keyword evidence="1" id="KW-0521">NADP</keyword>
<evidence type="ECO:0000256" key="2">
    <source>
        <dbReference type="ARBA" id="ARBA00023002"/>
    </source>
</evidence>
<dbReference type="PANTHER" id="PTHR47706">
    <property type="entry name" value="NMRA-LIKE FAMILY PROTEIN"/>
    <property type="match status" value="1"/>
</dbReference>
<sequence>MATEGYKNILLVGRDADPTQGGGSLGSVLLQSLLSEPAFNVTVLARESSKARGSLPSAAKVITIADSYPQEDLVKAFEGQDAIVNAITSFSVAEQLRFIDAAIAAGVKRYMPSEYGLDNNTPAAQELSQVFKDKGLVQAYLRGKESTGLTWTAIACGMWIGWSLRNNFLGLDYPNRTITLTDDGEGFFSTTTLKSTALALNRILLSPATTANQIVFTSDFATTQKELVETIERLTGETWQRKSINTQELIPSLQKAWNSGDVYAGYGLINIGFTKGTYSGHFEPSKPIRNKELGLPEKNLEEVVREALAEVGHPGF</sequence>
<dbReference type="Gene3D" id="3.40.50.720">
    <property type="entry name" value="NAD(P)-binding Rossmann-like Domain"/>
    <property type="match status" value="1"/>
</dbReference>
<dbReference type="InterPro" id="IPR036291">
    <property type="entry name" value="NAD(P)-bd_dom_sf"/>
</dbReference>
<dbReference type="InterPro" id="IPR008030">
    <property type="entry name" value="NmrA-like"/>
</dbReference>